<organism evidence="2 3">
    <name type="scientific">Nocardioides luti</name>
    <dbReference type="NCBI Taxonomy" id="2761101"/>
    <lineage>
        <taxon>Bacteria</taxon>
        <taxon>Bacillati</taxon>
        <taxon>Actinomycetota</taxon>
        <taxon>Actinomycetes</taxon>
        <taxon>Propionibacteriales</taxon>
        <taxon>Nocardioidaceae</taxon>
        <taxon>Nocardioides</taxon>
    </lineage>
</organism>
<accession>A0A7X0RH05</accession>
<comment type="caution">
    <text evidence="2">The sequence shown here is derived from an EMBL/GenBank/DDBJ whole genome shotgun (WGS) entry which is preliminary data.</text>
</comment>
<protein>
    <submittedName>
        <fullName evidence="2">Uncharacterized protein</fullName>
    </submittedName>
</protein>
<proteinExistence type="predicted"/>
<evidence type="ECO:0000256" key="1">
    <source>
        <dbReference type="SAM" id="MobiDB-lite"/>
    </source>
</evidence>
<evidence type="ECO:0000313" key="3">
    <source>
        <dbReference type="Proteomes" id="UP000523955"/>
    </source>
</evidence>
<gene>
    <name evidence="2" type="ORF">H5V45_11720</name>
</gene>
<dbReference type="RefSeq" id="WP_185253081.1">
    <property type="nucleotide sequence ID" value="NZ_JACKXE010000001.1"/>
</dbReference>
<keyword evidence="3" id="KW-1185">Reference proteome</keyword>
<evidence type="ECO:0000313" key="2">
    <source>
        <dbReference type="EMBL" id="MBB6627985.1"/>
    </source>
</evidence>
<feature type="region of interest" description="Disordered" evidence="1">
    <location>
        <begin position="175"/>
        <end position="201"/>
    </location>
</feature>
<reference evidence="2 3" key="1">
    <citation type="submission" date="2020-08" db="EMBL/GenBank/DDBJ databases">
        <authorList>
            <person name="Seo M.-J."/>
        </authorList>
    </citation>
    <scope>NUCLEOTIDE SEQUENCE [LARGE SCALE GENOMIC DNA]</scope>
    <source>
        <strain evidence="2 3">KIGAM211</strain>
    </source>
</reference>
<dbReference type="AlphaFoldDB" id="A0A7X0RH05"/>
<dbReference type="EMBL" id="JACKXE010000001">
    <property type="protein sequence ID" value="MBB6627985.1"/>
    <property type="molecule type" value="Genomic_DNA"/>
</dbReference>
<dbReference type="Proteomes" id="UP000523955">
    <property type="component" value="Unassembled WGS sequence"/>
</dbReference>
<sequence length="220" mass="22903">MAWLLIGVAALAVLLLTRSLLRARRDRALRAERQLRLAQELLVTDLGALDGAADRVARATTPAQLREAVASYVGSAARPVCFFDPAHGPSTADVAWPPSSPQASPSAASLLVPACARCSGLLVAGAAPTVRTVRREGRAVPWFEAGPAYDAYAHAWFGDGPAQSAVALARAAAAAPPESRGEGDQVGWARGSLGGLGEAPPAVHHRLGQLAADQQRHRHP</sequence>
<name>A0A7X0RH05_9ACTN</name>